<keyword evidence="5 18" id="KW-0479">Metal-binding</keyword>
<keyword evidence="12 17" id="KW-0456">Lyase</keyword>
<dbReference type="InterPro" id="IPR004443">
    <property type="entry name" value="YjeF_N_dom"/>
</dbReference>
<feature type="binding site" evidence="17">
    <location>
        <position position="379"/>
    </location>
    <ligand>
        <name>(6S)-NADPHX</name>
        <dbReference type="ChEBI" id="CHEBI:64076"/>
    </ligand>
</feature>
<evidence type="ECO:0000256" key="6">
    <source>
        <dbReference type="ARBA" id="ARBA00022741"/>
    </source>
</evidence>
<dbReference type="Gene3D" id="3.40.50.10260">
    <property type="entry name" value="YjeF N-terminal domain"/>
    <property type="match status" value="1"/>
</dbReference>
<evidence type="ECO:0000256" key="14">
    <source>
        <dbReference type="ARBA" id="ARBA00025153"/>
    </source>
</evidence>
<keyword evidence="23" id="KW-1185">Reference proteome</keyword>
<dbReference type="NCBIfam" id="TIGR00197">
    <property type="entry name" value="yjeF_nterm"/>
    <property type="match status" value="1"/>
</dbReference>
<comment type="subunit">
    <text evidence="17">Homotetramer.</text>
</comment>
<feature type="domain" description="YjeF N-terminal" evidence="21">
    <location>
        <begin position="19"/>
        <end position="217"/>
    </location>
</feature>
<dbReference type="InterPro" id="IPR017953">
    <property type="entry name" value="Carbohydrate_kinase_pred_CS"/>
</dbReference>
<comment type="caution">
    <text evidence="22">The sequence shown here is derived from an EMBL/GenBank/DDBJ whole genome shotgun (WGS) entry which is preliminary data.</text>
</comment>
<dbReference type="HAMAP" id="MF_01966">
    <property type="entry name" value="NADHX_epimerase"/>
    <property type="match status" value="1"/>
</dbReference>
<comment type="similarity">
    <text evidence="17">Belongs to the NnrD/CARKD family.</text>
</comment>
<dbReference type="SUPFAM" id="SSF64153">
    <property type="entry name" value="YjeF N-terminal domain-like"/>
    <property type="match status" value="1"/>
</dbReference>
<sequence>MCDHFSAREALLLLTPEQMGRADRAAMEAGISGSLLMENAGTAVAMRAQEICPHGGHVLVLAGPGNNGGDGLVAARLLAERGYRVRLALLGSREKLSGDAAIAASRWQGGLEKLSAGIDLSADLIVDALFGAGLGRPIEGEVAALVEAVNACQRPVLAVDLPSGIDGRTGCVRGAAFKAAKTVTFFREKPGHILLPGRLHCGEIHVADIGIPDAVLPDLSLKLWRNHPGLWHDVLPVPDVEGHKYARGHTVVVSGPAHATGAARLAARAALRAGAGLVSMAAEEDAIPALAAHLTAVMIKKVDGAQGLAGLLSDARLNAVVIGPGAGVGQATCERVAACLQSEAAVVLDADAVTSFKDQPARLFDAIEARSAPVFMTPHEGEFSRLFPDLAEHADKVEKTRKAAERAGAVVLLKGADTVVAAPDGRAAISARDAPWLATAGTGDVLAGMIAGLAAQRMPAFDAACAAVWMHADAARRFGPGLISEDLPEMLPAVWSQLAAERCAD</sequence>
<comment type="catalytic activity">
    <reaction evidence="15 17 19">
        <text>(6S)-NADHX + ADP = AMP + phosphate + NADH + H(+)</text>
        <dbReference type="Rhea" id="RHEA:32223"/>
        <dbReference type="ChEBI" id="CHEBI:15378"/>
        <dbReference type="ChEBI" id="CHEBI:43474"/>
        <dbReference type="ChEBI" id="CHEBI:57945"/>
        <dbReference type="ChEBI" id="CHEBI:64074"/>
        <dbReference type="ChEBI" id="CHEBI:456215"/>
        <dbReference type="ChEBI" id="CHEBI:456216"/>
        <dbReference type="EC" id="4.2.1.136"/>
    </reaction>
</comment>
<comment type="similarity">
    <text evidence="3 19">In the N-terminal section; belongs to the NnrE/AIBP family.</text>
</comment>
<dbReference type="Proteomes" id="UP001230253">
    <property type="component" value="Unassembled WGS sequence"/>
</dbReference>
<protein>
    <recommendedName>
        <fullName evidence="19">Bifunctional NAD(P)H-hydrate repair enzyme</fullName>
    </recommendedName>
    <alternativeName>
        <fullName evidence="19">Nicotinamide nucleotide repair protein</fullName>
    </alternativeName>
    <domain>
        <recommendedName>
            <fullName evidence="19">ADP-dependent (S)-NAD(P)H-hydrate dehydratase</fullName>
            <ecNumber evidence="19">4.2.1.136</ecNumber>
        </recommendedName>
        <alternativeName>
            <fullName evidence="19">ADP-dependent NAD(P)HX dehydratase</fullName>
        </alternativeName>
    </domain>
    <domain>
        <recommendedName>
            <fullName evidence="19">NAD(P)H-hydrate epimerase</fullName>
            <ecNumber evidence="19">5.1.99.6</ecNumber>
        </recommendedName>
    </domain>
</protein>
<evidence type="ECO:0000256" key="17">
    <source>
        <dbReference type="HAMAP-Rule" id="MF_01965"/>
    </source>
</evidence>
<dbReference type="HAMAP" id="MF_01965">
    <property type="entry name" value="NADHX_dehydratase"/>
    <property type="match status" value="1"/>
</dbReference>
<gene>
    <name evidence="17" type="primary">nnrD</name>
    <name evidence="18" type="synonym">nnrE</name>
    <name evidence="22" type="ORF">J2R99_003220</name>
</gene>
<comment type="function">
    <text evidence="18">Catalyzes the epimerization of the S- and R-forms of NAD(P)HX, a damaged form of NAD(P)H that is a result of enzymatic or heat-dependent hydration. This is a prerequisite for the S-specific NAD(P)H-hydrate dehydratase to allow the repair of both epimers of NAD(P)HX.</text>
</comment>
<dbReference type="Gene3D" id="3.40.1190.20">
    <property type="match status" value="1"/>
</dbReference>
<evidence type="ECO:0000256" key="10">
    <source>
        <dbReference type="ARBA" id="ARBA00023027"/>
    </source>
</evidence>
<evidence type="ECO:0000256" key="7">
    <source>
        <dbReference type="ARBA" id="ARBA00022840"/>
    </source>
</evidence>
<comment type="similarity">
    <text evidence="4 19">In the C-terminal section; belongs to the NnrD/CARKD family.</text>
</comment>
<keyword evidence="6 17" id="KW-0547">Nucleotide-binding</keyword>
<keyword evidence="11 18" id="KW-0413">Isomerase</keyword>
<evidence type="ECO:0000256" key="1">
    <source>
        <dbReference type="ARBA" id="ARBA00000013"/>
    </source>
</evidence>
<keyword evidence="10 17" id="KW-0520">NAD</keyword>
<comment type="cofactor">
    <cofactor evidence="18 19">
        <name>K(+)</name>
        <dbReference type="ChEBI" id="CHEBI:29103"/>
    </cofactor>
    <text evidence="18 19">Binds 1 potassium ion per subunit.</text>
</comment>
<evidence type="ECO:0000256" key="15">
    <source>
        <dbReference type="ARBA" id="ARBA00048238"/>
    </source>
</evidence>
<keyword evidence="8 17" id="KW-0521">NADP</keyword>
<evidence type="ECO:0000256" key="16">
    <source>
        <dbReference type="ARBA" id="ARBA00049209"/>
    </source>
</evidence>
<evidence type="ECO:0000259" key="21">
    <source>
        <dbReference type="PROSITE" id="PS51385"/>
    </source>
</evidence>
<evidence type="ECO:0000256" key="19">
    <source>
        <dbReference type="PIRNR" id="PIRNR017184"/>
    </source>
</evidence>
<organism evidence="22 23">
    <name type="scientific">Rhodopseudomonas julia</name>
    <dbReference type="NCBI Taxonomy" id="200617"/>
    <lineage>
        <taxon>Bacteria</taxon>
        <taxon>Pseudomonadati</taxon>
        <taxon>Pseudomonadota</taxon>
        <taxon>Alphaproteobacteria</taxon>
        <taxon>Hyphomicrobiales</taxon>
        <taxon>Nitrobacteraceae</taxon>
        <taxon>Rhodopseudomonas</taxon>
    </lineage>
</organism>
<dbReference type="InterPro" id="IPR030677">
    <property type="entry name" value="Nnr"/>
</dbReference>
<comment type="catalytic activity">
    <reaction evidence="16 17 19">
        <text>(6S)-NADPHX + ADP = AMP + phosphate + NADPH + H(+)</text>
        <dbReference type="Rhea" id="RHEA:32235"/>
        <dbReference type="ChEBI" id="CHEBI:15378"/>
        <dbReference type="ChEBI" id="CHEBI:43474"/>
        <dbReference type="ChEBI" id="CHEBI:57783"/>
        <dbReference type="ChEBI" id="CHEBI:64076"/>
        <dbReference type="ChEBI" id="CHEBI:456215"/>
        <dbReference type="ChEBI" id="CHEBI:456216"/>
        <dbReference type="EC" id="4.2.1.136"/>
    </reaction>
</comment>
<evidence type="ECO:0000256" key="3">
    <source>
        <dbReference type="ARBA" id="ARBA00006001"/>
    </source>
</evidence>
<evidence type="ECO:0000256" key="4">
    <source>
        <dbReference type="ARBA" id="ARBA00009524"/>
    </source>
</evidence>
<dbReference type="InterPro" id="IPR036652">
    <property type="entry name" value="YjeF_N_dom_sf"/>
</dbReference>
<feature type="binding site" evidence="18">
    <location>
        <position position="160"/>
    </location>
    <ligand>
        <name>(6S)-NADPHX</name>
        <dbReference type="ChEBI" id="CHEBI:64076"/>
    </ligand>
</feature>
<dbReference type="CDD" id="cd01171">
    <property type="entry name" value="YXKO-related"/>
    <property type="match status" value="1"/>
</dbReference>
<evidence type="ECO:0000256" key="18">
    <source>
        <dbReference type="HAMAP-Rule" id="MF_01966"/>
    </source>
</evidence>
<comment type="catalytic activity">
    <reaction evidence="2 18 19">
        <text>(6R)-NADPHX = (6S)-NADPHX</text>
        <dbReference type="Rhea" id="RHEA:32227"/>
        <dbReference type="ChEBI" id="CHEBI:64076"/>
        <dbReference type="ChEBI" id="CHEBI:64077"/>
        <dbReference type="EC" id="5.1.99.6"/>
    </reaction>
</comment>
<keyword evidence="9 18" id="KW-0630">Potassium</keyword>
<keyword evidence="13" id="KW-0511">Multifunctional enzyme</keyword>
<dbReference type="InterPro" id="IPR029056">
    <property type="entry name" value="Ribokinase-like"/>
</dbReference>
<feature type="binding site" evidence="18">
    <location>
        <position position="67"/>
    </location>
    <ligand>
        <name>K(+)</name>
        <dbReference type="ChEBI" id="CHEBI:29103"/>
    </ligand>
</feature>
<evidence type="ECO:0000256" key="9">
    <source>
        <dbReference type="ARBA" id="ARBA00022958"/>
    </source>
</evidence>
<comment type="cofactor">
    <cofactor evidence="17">
        <name>Mg(2+)</name>
        <dbReference type="ChEBI" id="CHEBI:18420"/>
    </cofactor>
</comment>
<dbReference type="EMBL" id="JAUSUK010000002">
    <property type="protein sequence ID" value="MDQ0327351.1"/>
    <property type="molecule type" value="Genomic_DNA"/>
</dbReference>
<dbReference type="EC" id="5.1.99.6" evidence="19"/>
<dbReference type="PROSITE" id="PS01050">
    <property type="entry name" value="YJEF_C_2"/>
    <property type="match status" value="1"/>
</dbReference>
<feature type="binding site" evidence="17">
    <location>
        <position position="325"/>
    </location>
    <ligand>
        <name>(6S)-NADPHX</name>
        <dbReference type="ChEBI" id="CHEBI:64076"/>
    </ligand>
</feature>
<dbReference type="PANTHER" id="PTHR12592">
    <property type="entry name" value="ATP-DEPENDENT (S)-NAD(P)H-HYDRATE DEHYDRATASE FAMILY MEMBER"/>
    <property type="match status" value="1"/>
</dbReference>
<dbReference type="PANTHER" id="PTHR12592:SF0">
    <property type="entry name" value="ATP-DEPENDENT (S)-NAD(P)H-HYDRATE DEHYDRATASE"/>
    <property type="match status" value="1"/>
</dbReference>
<evidence type="ECO:0000256" key="5">
    <source>
        <dbReference type="ARBA" id="ARBA00022723"/>
    </source>
</evidence>
<feature type="binding site" evidence="18">
    <location>
        <begin position="66"/>
        <end position="70"/>
    </location>
    <ligand>
        <name>(6S)-NADPHX</name>
        <dbReference type="ChEBI" id="CHEBI:64076"/>
    </ligand>
</feature>
<evidence type="ECO:0000256" key="2">
    <source>
        <dbReference type="ARBA" id="ARBA00000909"/>
    </source>
</evidence>
<keyword evidence="7 17" id="KW-0067">ATP-binding</keyword>
<evidence type="ECO:0000259" key="20">
    <source>
        <dbReference type="PROSITE" id="PS51383"/>
    </source>
</evidence>
<evidence type="ECO:0000256" key="8">
    <source>
        <dbReference type="ARBA" id="ARBA00022857"/>
    </source>
</evidence>
<evidence type="ECO:0000313" key="23">
    <source>
        <dbReference type="Proteomes" id="UP001230253"/>
    </source>
</evidence>
<comment type="catalytic activity">
    <reaction evidence="1 18 19">
        <text>(6R)-NADHX = (6S)-NADHX</text>
        <dbReference type="Rhea" id="RHEA:32215"/>
        <dbReference type="ChEBI" id="CHEBI:64074"/>
        <dbReference type="ChEBI" id="CHEBI:64075"/>
        <dbReference type="EC" id="5.1.99.6"/>
    </reaction>
</comment>
<accession>A0ABU0CBQ2</accession>
<evidence type="ECO:0000256" key="12">
    <source>
        <dbReference type="ARBA" id="ARBA00023239"/>
    </source>
</evidence>
<evidence type="ECO:0000256" key="13">
    <source>
        <dbReference type="ARBA" id="ARBA00023268"/>
    </source>
</evidence>
<feature type="binding site" evidence="18">
    <location>
        <begin position="131"/>
        <end position="137"/>
    </location>
    <ligand>
        <name>(6S)-NADPHX</name>
        <dbReference type="ChEBI" id="CHEBI:64076"/>
    </ligand>
</feature>
<dbReference type="Pfam" id="PF01256">
    <property type="entry name" value="Carb_kinase"/>
    <property type="match status" value="1"/>
</dbReference>
<comment type="similarity">
    <text evidence="18">Belongs to the NnrE/AIBP family.</text>
</comment>
<feature type="domain" description="YjeF C-terminal" evidence="20">
    <location>
        <begin position="227"/>
        <end position="498"/>
    </location>
</feature>
<dbReference type="Pfam" id="PF03853">
    <property type="entry name" value="YjeF_N"/>
    <property type="match status" value="1"/>
</dbReference>
<dbReference type="NCBIfam" id="TIGR00196">
    <property type="entry name" value="yjeF_cterm"/>
    <property type="match status" value="1"/>
</dbReference>
<dbReference type="SUPFAM" id="SSF53613">
    <property type="entry name" value="Ribokinase-like"/>
    <property type="match status" value="1"/>
</dbReference>
<dbReference type="PROSITE" id="PS51385">
    <property type="entry name" value="YJEF_N"/>
    <property type="match status" value="1"/>
</dbReference>
<evidence type="ECO:0000256" key="11">
    <source>
        <dbReference type="ARBA" id="ARBA00023235"/>
    </source>
</evidence>
<feature type="binding site" evidence="17">
    <location>
        <begin position="414"/>
        <end position="418"/>
    </location>
    <ligand>
        <name>AMP</name>
        <dbReference type="ChEBI" id="CHEBI:456215"/>
    </ligand>
</feature>
<feature type="binding site" evidence="18">
    <location>
        <position position="127"/>
    </location>
    <ligand>
        <name>K(+)</name>
        <dbReference type="ChEBI" id="CHEBI:29103"/>
    </ligand>
</feature>
<name>A0ABU0CBQ2_9BRAD</name>
<comment type="function">
    <text evidence="17">Catalyzes the dehydration of the S-form of NAD(P)HX at the expense of ADP, which is converted to AMP. Together with NAD(P)HX epimerase, which catalyzes the epimerization of the S- and R-forms, the enzyme allows the repair of both epimers of NAD(P)HX, a damaged form of NAD(P)H that is a result of enzymatic or heat-dependent hydration.</text>
</comment>
<evidence type="ECO:0000313" key="22">
    <source>
        <dbReference type="EMBL" id="MDQ0327351.1"/>
    </source>
</evidence>
<dbReference type="RefSeq" id="WP_307155397.1">
    <property type="nucleotide sequence ID" value="NZ_JAUSUK010000002.1"/>
</dbReference>
<reference evidence="22 23" key="1">
    <citation type="submission" date="2023-07" db="EMBL/GenBank/DDBJ databases">
        <title>Genomic Encyclopedia of Type Strains, Phase IV (KMG-IV): sequencing the most valuable type-strain genomes for metagenomic binning, comparative biology and taxonomic classification.</title>
        <authorList>
            <person name="Goeker M."/>
        </authorList>
    </citation>
    <scope>NUCLEOTIDE SEQUENCE [LARGE SCALE GENOMIC DNA]</scope>
    <source>
        <strain evidence="22 23">DSM 11549</strain>
    </source>
</reference>
<feature type="binding site" evidence="17">
    <location>
        <position position="443"/>
    </location>
    <ligand>
        <name>AMP</name>
        <dbReference type="ChEBI" id="CHEBI:456215"/>
    </ligand>
</feature>
<comment type="caution">
    <text evidence="18">Lacks conserved residue(s) required for the propagation of feature annotation.</text>
</comment>
<dbReference type="PROSITE" id="PS51383">
    <property type="entry name" value="YJEF_C_3"/>
    <property type="match status" value="1"/>
</dbReference>
<feature type="binding site" evidence="17">
    <location>
        <position position="262"/>
    </location>
    <ligand>
        <name>(6S)-NADPHX</name>
        <dbReference type="ChEBI" id="CHEBI:64076"/>
    </ligand>
</feature>
<dbReference type="PIRSF" id="PIRSF017184">
    <property type="entry name" value="Nnr"/>
    <property type="match status" value="1"/>
</dbReference>
<comment type="function">
    <text evidence="14 19">Bifunctional enzyme that catalyzes the epimerization of the S- and R-forms of NAD(P)HX and the dehydration of the S-form of NAD(P)HX at the expense of ADP, which is converted to AMP. This allows the repair of both epimers of NAD(P)HX, a damaged form of NAD(P)H that is a result of enzymatic or heat-dependent hydration.</text>
</comment>
<feature type="binding site" evidence="18">
    <location>
        <position position="163"/>
    </location>
    <ligand>
        <name>K(+)</name>
        <dbReference type="ChEBI" id="CHEBI:29103"/>
    </ligand>
</feature>
<dbReference type="EC" id="4.2.1.136" evidence="19"/>
<dbReference type="InterPro" id="IPR000631">
    <property type="entry name" value="CARKD"/>
</dbReference>
<feature type="binding site" evidence="17">
    <location>
        <position position="444"/>
    </location>
    <ligand>
        <name>(6S)-NADPHX</name>
        <dbReference type="ChEBI" id="CHEBI:64076"/>
    </ligand>
</feature>
<proteinExistence type="inferred from homology"/>